<gene>
    <name evidence="1" type="ORF">DBRI1063_LOCUS10776</name>
</gene>
<dbReference type="EMBL" id="HBGN01016722">
    <property type="protein sequence ID" value="CAD9329467.1"/>
    <property type="molecule type" value="Transcribed_RNA"/>
</dbReference>
<reference evidence="1" key="1">
    <citation type="submission" date="2021-01" db="EMBL/GenBank/DDBJ databases">
        <authorList>
            <person name="Corre E."/>
            <person name="Pelletier E."/>
            <person name="Niang G."/>
            <person name="Scheremetjew M."/>
            <person name="Finn R."/>
            <person name="Kale V."/>
            <person name="Holt S."/>
            <person name="Cochrane G."/>
            <person name="Meng A."/>
            <person name="Brown T."/>
            <person name="Cohen L."/>
        </authorList>
    </citation>
    <scope>NUCLEOTIDE SEQUENCE</scope>
    <source>
        <strain evidence="1">Pop2</strain>
    </source>
</reference>
<dbReference type="SMART" id="SM00248">
    <property type="entry name" value="ANK"/>
    <property type="match status" value="5"/>
</dbReference>
<dbReference type="Gene3D" id="1.25.40.20">
    <property type="entry name" value="Ankyrin repeat-containing domain"/>
    <property type="match status" value="1"/>
</dbReference>
<dbReference type="InterPro" id="IPR002110">
    <property type="entry name" value="Ankyrin_rpt"/>
</dbReference>
<dbReference type="Pfam" id="PF13857">
    <property type="entry name" value="Ank_5"/>
    <property type="match status" value="1"/>
</dbReference>
<protein>
    <submittedName>
        <fullName evidence="1">Uncharacterized protein</fullName>
    </submittedName>
</protein>
<evidence type="ECO:0000313" key="1">
    <source>
        <dbReference type="EMBL" id="CAD9329467.1"/>
    </source>
</evidence>
<dbReference type="Pfam" id="PF12796">
    <property type="entry name" value="Ank_2"/>
    <property type="match status" value="1"/>
</dbReference>
<dbReference type="AlphaFoldDB" id="A0A6U3R716"/>
<organism evidence="1">
    <name type="scientific">Ditylum brightwellii</name>
    <dbReference type="NCBI Taxonomy" id="49249"/>
    <lineage>
        <taxon>Eukaryota</taxon>
        <taxon>Sar</taxon>
        <taxon>Stramenopiles</taxon>
        <taxon>Ochrophyta</taxon>
        <taxon>Bacillariophyta</taxon>
        <taxon>Mediophyceae</taxon>
        <taxon>Lithodesmiophycidae</taxon>
        <taxon>Lithodesmiales</taxon>
        <taxon>Lithodesmiaceae</taxon>
        <taxon>Ditylum</taxon>
    </lineage>
</organism>
<dbReference type="PANTHER" id="PTHR24121:SF22">
    <property type="entry name" value="PROTEIN ACCELERATED CELL DEATH 6-LIKE"/>
    <property type="match status" value="1"/>
</dbReference>
<accession>A0A6U3R716</accession>
<name>A0A6U3R716_9STRA</name>
<dbReference type="SUPFAM" id="SSF48403">
    <property type="entry name" value="Ankyrin repeat"/>
    <property type="match status" value="1"/>
</dbReference>
<dbReference type="PANTHER" id="PTHR24121">
    <property type="entry name" value="NO MECHANORECEPTOR POTENTIAL C, ISOFORM D-RELATED"/>
    <property type="match status" value="1"/>
</dbReference>
<proteinExistence type="predicted"/>
<dbReference type="InterPro" id="IPR036770">
    <property type="entry name" value="Ankyrin_rpt-contain_sf"/>
</dbReference>
<sequence>MEEVLKNPLAARAKYEFKGGFNKCVYFPLHMVVALGASPNVVDVVRIAYPEAMKEKCNSCIGPAQGAPRLIFGIGKSVLHIACLFRASLDVLSLLLEKCPELGMEVNPFEDTPLHIACKEKASFEVVSLLLEKCPEAAKKENKFGLTPLHIACRQKASPEMISLLVEKFPDAAGMENHSYKLPLHIVCEYSPVVEVVLLLLEKEPDAVRRGDQDWDTPLHIVCKNSSAPLEVALLLLERYPEAAREKNTFGLTPLDIAHDSGCISSIVEVITSVSRILDSDANNAIAEETLKNFIEIEWWAGVPLVLDAHPMVAKALLDSLVNIRPDLLSMVGRRCKMLTMWKFISNMQDLIASNT</sequence>